<accession>A0A2N3WV58</accession>
<dbReference type="AlphaFoldDB" id="A0A2N3WV58"/>
<dbReference type="InterPro" id="IPR052019">
    <property type="entry name" value="F420H2_bilvrd_red/Heme_oxyg"/>
</dbReference>
<keyword evidence="4" id="KW-1185">Reference proteome</keyword>
<keyword evidence="1" id="KW-0560">Oxidoreductase</keyword>
<dbReference type="PANTHER" id="PTHR35176:SF4">
    <property type="entry name" value="PYRIDOXAMINE 5'-PHOSPHATE OXIDASE-RELATED FMN-BINDING"/>
    <property type="match status" value="1"/>
</dbReference>
<evidence type="ECO:0000259" key="2">
    <source>
        <dbReference type="Pfam" id="PF01243"/>
    </source>
</evidence>
<protein>
    <submittedName>
        <fullName evidence="3">Pyridoxamine 5'-phosphate oxidase</fullName>
    </submittedName>
</protein>
<feature type="domain" description="Pyridoxamine 5'-phosphate oxidase N-terminal" evidence="2">
    <location>
        <begin position="50"/>
        <end position="133"/>
    </location>
</feature>
<evidence type="ECO:0000313" key="4">
    <source>
        <dbReference type="Proteomes" id="UP000233750"/>
    </source>
</evidence>
<gene>
    <name evidence="3" type="ORF">ATK30_8742</name>
</gene>
<sequence length="187" mass="19961">MSIQRLLVRRMGMTDYEPTSTRNLDRYGNAPLPWSRARDILAADTPTADLTFFVATVRPDGRPHSAGVGAVWADDALYFVGGPGTRRSRNLAANAACSISVRLRGLDLTLEGDAHRVTDAGTVARLAEVYRSGGWPATADGDALTAPFSAPSAGPPPWHLYRLTLRRAVGVASAEPHGATCWEFAGS</sequence>
<dbReference type="GO" id="GO:0016627">
    <property type="term" value="F:oxidoreductase activity, acting on the CH-CH group of donors"/>
    <property type="evidence" value="ECO:0007669"/>
    <property type="project" value="TreeGrafter"/>
</dbReference>
<dbReference type="InterPro" id="IPR011576">
    <property type="entry name" value="Pyridox_Oxase_N"/>
</dbReference>
<dbReference type="InterPro" id="IPR012349">
    <property type="entry name" value="Split_barrel_FMN-bd"/>
</dbReference>
<reference evidence="3 4" key="1">
    <citation type="submission" date="2017-12" db="EMBL/GenBank/DDBJ databases">
        <title>Sequencing the genomes of 1000 Actinobacteria strains.</title>
        <authorList>
            <person name="Klenk H.-P."/>
        </authorList>
    </citation>
    <scope>NUCLEOTIDE SEQUENCE [LARGE SCALE GENOMIC DNA]</scope>
    <source>
        <strain evidence="3 4">DSM 45165</strain>
    </source>
</reference>
<evidence type="ECO:0000313" key="3">
    <source>
        <dbReference type="EMBL" id="PKV97743.1"/>
    </source>
</evidence>
<dbReference type="EMBL" id="PJMY01000003">
    <property type="protein sequence ID" value="PKV97743.1"/>
    <property type="molecule type" value="Genomic_DNA"/>
</dbReference>
<dbReference type="GO" id="GO:0070967">
    <property type="term" value="F:coenzyme F420 binding"/>
    <property type="evidence" value="ECO:0007669"/>
    <property type="project" value="TreeGrafter"/>
</dbReference>
<dbReference type="Pfam" id="PF01243">
    <property type="entry name" value="PNPOx_N"/>
    <property type="match status" value="1"/>
</dbReference>
<evidence type="ECO:0000256" key="1">
    <source>
        <dbReference type="ARBA" id="ARBA00023002"/>
    </source>
</evidence>
<proteinExistence type="predicted"/>
<dbReference type="Proteomes" id="UP000233750">
    <property type="component" value="Unassembled WGS sequence"/>
</dbReference>
<dbReference type="SUPFAM" id="SSF50475">
    <property type="entry name" value="FMN-binding split barrel"/>
    <property type="match status" value="1"/>
</dbReference>
<comment type="caution">
    <text evidence="3">The sequence shown here is derived from an EMBL/GenBank/DDBJ whole genome shotgun (WGS) entry which is preliminary data.</text>
</comment>
<dbReference type="GO" id="GO:0005829">
    <property type="term" value="C:cytosol"/>
    <property type="evidence" value="ECO:0007669"/>
    <property type="project" value="TreeGrafter"/>
</dbReference>
<name>A0A2N3WV58_9PSEU</name>
<dbReference type="PANTHER" id="PTHR35176">
    <property type="entry name" value="HEME OXYGENASE HI_0854-RELATED"/>
    <property type="match status" value="1"/>
</dbReference>
<dbReference type="Gene3D" id="2.30.110.10">
    <property type="entry name" value="Electron Transport, Fmn-binding Protein, Chain A"/>
    <property type="match status" value="1"/>
</dbReference>
<organism evidence="3 4">
    <name type="scientific">Amycolatopsis echigonensis</name>
    <dbReference type="NCBI Taxonomy" id="2576905"/>
    <lineage>
        <taxon>Bacteria</taxon>
        <taxon>Bacillati</taxon>
        <taxon>Actinomycetota</taxon>
        <taxon>Actinomycetes</taxon>
        <taxon>Pseudonocardiales</taxon>
        <taxon>Pseudonocardiaceae</taxon>
        <taxon>Amycolatopsis</taxon>
    </lineage>
</organism>